<gene>
    <name evidence="2" type="ORF">EI74_0536</name>
</gene>
<dbReference type="EMBL" id="SNWN01000012">
    <property type="protein sequence ID" value="TDO19897.1"/>
    <property type="molecule type" value="Genomic_DNA"/>
</dbReference>
<feature type="transmembrane region" description="Helical" evidence="1">
    <location>
        <begin position="101"/>
        <end position="121"/>
    </location>
</feature>
<keyword evidence="1" id="KW-1133">Transmembrane helix</keyword>
<sequence>MKRKKSAFSFGKWLIKFVAQDSYLKGTIVLLFAAFLAIVSFLPSAVVISTAYGYTFGFLFGQFGLIIFIWWLFIGIKNLFYRQIQSAYYKQGSKFRKYWNYAKLSNYILVAIVVILFTLAIQSHVLFGNSKYENTYYFNWWMNEFTNYQYLNWMNNQETSAIGAALPNYNNFGLLGAGIVTAIGAIYNHLLLYLFAFLALGSVAIWFSRSYIITKFKKANQEKKSSKLNKQFEQSVPRLEKLSKKDLKQLQFGKEDESIEDLNNKYDNPHEKLSFPVSSVTQLVFSDSNHTAKIKSMTSTFDLLPNNEPNKKLKIETFPSDKAIGSQMYNENKFVTSDFDIIGNNLQDDIADNATKEVAISYEFDVENKNSITGSEFESSIESEFDVVGNSENFDKSSVINDQIDNDVVDKKNDITIQKPQNNAFFDKNNENGITIQKEQSNNIEPVDRSINKDLFKTTTEINKKDKTETIPFDDPFS</sequence>
<keyword evidence="1" id="KW-0472">Membrane</keyword>
<organism evidence="2 3">
    <name type="scientific">Mycoplasma testudineum</name>
    <dbReference type="NCBI Taxonomy" id="244584"/>
    <lineage>
        <taxon>Bacteria</taxon>
        <taxon>Bacillati</taxon>
        <taxon>Mycoplasmatota</taxon>
        <taxon>Mollicutes</taxon>
        <taxon>Mycoplasmataceae</taxon>
        <taxon>Mycoplasma</taxon>
    </lineage>
</organism>
<dbReference type="AlphaFoldDB" id="A0A4R6IE46"/>
<evidence type="ECO:0000313" key="2">
    <source>
        <dbReference type="EMBL" id="TDO19897.1"/>
    </source>
</evidence>
<feature type="transmembrane region" description="Helical" evidence="1">
    <location>
        <begin position="28"/>
        <end position="52"/>
    </location>
</feature>
<comment type="caution">
    <text evidence="2">The sequence shown here is derived from an EMBL/GenBank/DDBJ whole genome shotgun (WGS) entry which is preliminary data.</text>
</comment>
<feature type="transmembrane region" description="Helical" evidence="1">
    <location>
        <begin position="58"/>
        <end position="80"/>
    </location>
</feature>
<proteinExistence type="predicted"/>
<accession>A0A4R6IE46</accession>
<evidence type="ECO:0000256" key="1">
    <source>
        <dbReference type="SAM" id="Phobius"/>
    </source>
</evidence>
<keyword evidence="1" id="KW-0812">Transmembrane</keyword>
<keyword evidence="3" id="KW-1185">Reference proteome</keyword>
<feature type="transmembrane region" description="Helical" evidence="1">
    <location>
        <begin position="190"/>
        <end position="208"/>
    </location>
</feature>
<dbReference type="Proteomes" id="UP000295518">
    <property type="component" value="Unassembled WGS sequence"/>
</dbReference>
<dbReference type="RefSeq" id="WP_094254698.1">
    <property type="nucleotide sequence ID" value="NZ_NNCE01000004.1"/>
</dbReference>
<reference evidence="2 3" key="1">
    <citation type="submission" date="2019-03" db="EMBL/GenBank/DDBJ databases">
        <title>Genomic Encyclopedia of Archaeal and Bacterial Type Strains, Phase II (KMG-II): from individual species to whole genera.</title>
        <authorList>
            <person name="Goeker M."/>
        </authorList>
    </citation>
    <scope>NUCLEOTIDE SEQUENCE [LARGE SCALE GENOMIC DNA]</scope>
    <source>
        <strain evidence="2 3">ATCC 700618</strain>
    </source>
</reference>
<protein>
    <submittedName>
        <fullName evidence="2">Uncharacterized protein</fullName>
    </submittedName>
</protein>
<evidence type="ECO:0000313" key="3">
    <source>
        <dbReference type="Proteomes" id="UP000295518"/>
    </source>
</evidence>
<name>A0A4R6IE46_9MOLU</name>